<keyword evidence="2" id="KW-0472">Membrane</keyword>
<reference evidence="3 4" key="1">
    <citation type="submission" date="2021-06" db="EMBL/GenBank/DDBJ databases">
        <authorList>
            <person name="Lee D.H."/>
        </authorList>
    </citation>
    <scope>NUCLEOTIDE SEQUENCE [LARGE SCALE GENOMIC DNA]</scope>
    <source>
        <strain evidence="3 4">MMS21-HV4-11</strain>
    </source>
</reference>
<comment type="similarity">
    <text evidence="1">Belongs to the CDP-alcohol phosphatidyltransferase class-I family.</text>
</comment>
<organism evidence="3 4">
    <name type="scientific">Reyranella humidisoli</name>
    <dbReference type="NCBI Taxonomy" id="2849149"/>
    <lineage>
        <taxon>Bacteria</taxon>
        <taxon>Pseudomonadati</taxon>
        <taxon>Pseudomonadota</taxon>
        <taxon>Alphaproteobacteria</taxon>
        <taxon>Hyphomicrobiales</taxon>
        <taxon>Reyranellaceae</taxon>
        <taxon>Reyranella</taxon>
    </lineage>
</organism>
<keyword evidence="4" id="KW-1185">Reference proteome</keyword>
<dbReference type="InterPro" id="IPR000462">
    <property type="entry name" value="CDP-OH_P_trans"/>
</dbReference>
<evidence type="ECO:0000313" key="4">
    <source>
        <dbReference type="Proteomes" id="UP000727907"/>
    </source>
</evidence>
<keyword evidence="1" id="KW-0808">Transferase</keyword>
<dbReference type="Proteomes" id="UP000727907">
    <property type="component" value="Unassembled WGS sequence"/>
</dbReference>
<keyword evidence="2" id="KW-0812">Transmembrane</keyword>
<comment type="caution">
    <text evidence="3">The sequence shown here is derived from an EMBL/GenBank/DDBJ whole genome shotgun (WGS) entry which is preliminary data.</text>
</comment>
<feature type="transmembrane region" description="Helical" evidence="2">
    <location>
        <begin position="109"/>
        <end position="131"/>
    </location>
</feature>
<feature type="transmembrane region" description="Helical" evidence="2">
    <location>
        <begin position="33"/>
        <end position="60"/>
    </location>
</feature>
<evidence type="ECO:0000256" key="1">
    <source>
        <dbReference type="RuleBase" id="RU003750"/>
    </source>
</evidence>
<keyword evidence="2" id="KW-1133">Transmembrane helix</keyword>
<evidence type="ECO:0000313" key="3">
    <source>
        <dbReference type="EMBL" id="MBU8875390.1"/>
    </source>
</evidence>
<feature type="transmembrane region" description="Helical" evidence="2">
    <location>
        <begin position="80"/>
        <end position="103"/>
    </location>
</feature>
<sequence>MLDPVLRRWIDPPLDRAGAWIAARGVSANAVSLAGLAIGLCTVPLLAFGHYGLAMAAIFVNRLLDGLDGAVARHGRPTALGGYLDIVCDMVFYAAVPLGFALARPENSVWAAVLLASFVCTCASFLGRAVMAAGRGESDTGARGRKSIFHSAGLMEGTETILAFVLFCLFPIAFPWLAGIVALLCFWTAAARVLATFAAESNS</sequence>
<protein>
    <submittedName>
        <fullName evidence="3">CDP-alcohol phosphatidyltransferase family protein</fullName>
    </submittedName>
</protein>
<name>A0ABS6IMZ9_9HYPH</name>
<accession>A0ABS6IMZ9</accession>
<dbReference type="Pfam" id="PF01066">
    <property type="entry name" value="CDP-OH_P_transf"/>
    <property type="match status" value="1"/>
</dbReference>
<dbReference type="PROSITE" id="PS00379">
    <property type="entry name" value="CDP_ALCOHOL_P_TRANSF"/>
    <property type="match status" value="1"/>
</dbReference>
<dbReference type="RefSeq" id="WP_216962547.1">
    <property type="nucleotide sequence ID" value="NZ_JAHOPB010000001.1"/>
</dbReference>
<dbReference type="InterPro" id="IPR048254">
    <property type="entry name" value="CDP_ALCOHOL_P_TRANSF_CS"/>
</dbReference>
<evidence type="ECO:0000256" key="2">
    <source>
        <dbReference type="SAM" id="Phobius"/>
    </source>
</evidence>
<gene>
    <name evidence="3" type="ORF">KQ910_16570</name>
</gene>
<dbReference type="EMBL" id="JAHOPB010000001">
    <property type="protein sequence ID" value="MBU8875390.1"/>
    <property type="molecule type" value="Genomic_DNA"/>
</dbReference>
<proteinExistence type="inferred from homology"/>
<feature type="transmembrane region" description="Helical" evidence="2">
    <location>
        <begin position="152"/>
        <end position="174"/>
    </location>
</feature>